<evidence type="ECO:0000313" key="2">
    <source>
        <dbReference type="Proteomes" id="UP000233551"/>
    </source>
</evidence>
<proteinExistence type="predicted"/>
<protein>
    <submittedName>
        <fullName evidence="1">Uncharacterized protein</fullName>
    </submittedName>
</protein>
<organism evidence="1 2">
    <name type="scientific">Punica granatum</name>
    <name type="common">Pomegranate</name>
    <dbReference type="NCBI Taxonomy" id="22663"/>
    <lineage>
        <taxon>Eukaryota</taxon>
        <taxon>Viridiplantae</taxon>
        <taxon>Streptophyta</taxon>
        <taxon>Embryophyta</taxon>
        <taxon>Tracheophyta</taxon>
        <taxon>Spermatophyta</taxon>
        <taxon>Magnoliopsida</taxon>
        <taxon>eudicotyledons</taxon>
        <taxon>Gunneridae</taxon>
        <taxon>Pentapetalae</taxon>
        <taxon>rosids</taxon>
        <taxon>malvids</taxon>
        <taxon>Myrtales</taxon>
        <taxon>Lythraceae</taxon>
        <taxon>Punica</taxon>
    </lineage>
</organism>
<evidence type="ECO:0000313" key="1">
    <source>
        <dbReference type="EMBL" id="PKI35738.1"/>
    </source>
</evidence>
<dbReference type="Proteomes" id="UP000233551">
    <property type="component" value="Unassembled WGS sequence"/>
</dbReference>
<sequence length="144" mass="16404">MPTFMCSSIKQMLFPDSSTAASTILSGCKKLCMRKDVLRIIPKNIMNAAVVVVTYRRILHHIPAVVCMHHVAMGNTEAPDWASTNYIPLFRGSWARHKRRKLPSKFPPYCRSEMALEAIIFSFFIDQILRYAIWDVKTSGAVEI</sequence>
<keyword evidence="2" id="KW-1185">Reference proteome</keyword>
<reference evidence="1 2" key="1">
    <citation type="submission" date="2017-11" db="EMBL/GenBank/DDBJ databases">
        <title>De-novo sequencing of pomegranate (Punica granatum L.) genome.</title>
        <authorList>
            <person name="Akparov Z."/>
            <person name="Amiraslanov A."/>
            <person name="Hajiyeva S."/>
            <person name="Abbasov M."/>
            <person name="Kaur K."/>
            <person name="Hamwieh A."/>
            <person name="Solovyev V."/>
            <person name="Salamov A."/>
            <person name="Braich B."/>
            <person name="Kosarev P."/>
            <person name="Mahmoud A."/>
            <person name="Hajiyev E."/>
            <person name="Babayeva S."/>
            <person name="Izzatullayeva V."/>
            <person name="Mammadov A."/>
            <person name="Mammadov A."/>
            <person name="Sharifova S."/>
            <person name="Ojaghi J."/>
            <person name="Eynullazada K."/>
            <person name="Bayramov B."/>
            <person name="Abdulazimova A."/>
            <person name="Shahmuradov I."/>
        </authorList>
    </citation>
    <scope>NUCLEOTIDE SEQUENCE [LARGE SCALE GENOMIC DNA]</scope>
    <source>
        <strain evidence="2">cv. AG2017</strain>
        <tissue evidence="1">Leaf</tissue>
    </source>
</reference>
<dbReference type="EMBL" id="PGOL01005224">
    <property type="protein sequence ID" value="PKI35738.1"/>
    <property type="molecule type" value="Genomic_DNA"/>
</dbReference>
<dbReference type="AlphaFoldDB" id="A0A2I0HVM0"/>
<name>A0A2I0HVM0_PUNGR</name>
<gene>
    <name evidence="1" type="ORF">CRG98_043896</name>
</gene>
<comment type="caution">
    <text evidence="1">The sequence shown here is derived from an EMBL/GenBank/DDBJ whole genome shotgun (WGS) entry which is preliminary data.</text>
</comment>
<accession>A0A2I0HVM0</accession>